<accession>A0A8K0IXK8</accession>
<evidence type="ECO:0000259" key="1">
    <source>
        <dbReference type="PROSITE" id="PS50903"/>
    </source>
</evidence>
<evidence type="ECO:0000313" key="3">
    <source>
        <dbReference type="Proteomes" id="UP000797356"/>
    </source>
</evidence>
<dbReference type="SUPFAM" id="SSF57802">
    <property type="entry name" value="Rubredoxin-like"/>
    <property type="match status" value="1"/>
</dbReference>
<sequence>MRVASKQAYICPDCGYIYNDRTPFEKLPDKYFCPESVNVLMFPISSYEVHRMEIKPPKALLTSFNFLREPVNPLFLEQEIDQGLGNNNSRVPEGSINHQFCILGFSVQQVSISGLDLLLLSFVDYSDPDELLVIWLSEPEAREDHYVDLIDISEFSAPYSRLFFLECCEHSPSYFLM</sequence>
<evidence type="ECO:0000313" key="2">
    <source>
        <dbReference type="EMBL" id="KAG1370219.1"/>
    </source>
</evidence>
<dbReference type="Gene3D" id="2.20.28.10">
    <property type="match status" value="1"/>
</dbReference>
<dbReference type="Proteomes" id="UP000797356">
    <property type="component" value="Chromosome 15"/>
</dbReference>
<organism evidence="2 3">
    <name type="scientific">Cocos nucifera</name>
    <name type="common">Coconut palm</name>
    <dbReference type="NCBI Taxonomy" id="13894"/>
    <lineage>
        <taxon>Eukaryota</taxon>
        <taxon>Viridiplantae</taxon>
        <taxon>Streptophyta</taxon>
        <taxon>Embryophyta</taxon>
        <taxon>Tracheophyta</taxon>
        <taxon>Spermatophyta</taxon>
        <taxon>Magnoliopsida</taxon>
        <taxon>Liliopsida</taxon>
        <taxon>Arecaceae</taxon>
        <taxon>Arecoideae</taxon>
        <taxon>Cocoseae</taxon>
        <taxon>Attaleinae</taxon>
        <taxon>Cocos</taxon>
    </lineage>
</organism>
<protein>
    <recommendedName>
        <fullName evidence="1">Rubredoxin-like domain-containing protein</fullName>
    </recommendedName>
</protein>
<dbReference type="GO" id="GO:0005506">
    <property type="term" value="F:iron ion binding"/>
    <property type="evidence" value="ECO:0007669"/>
    <property type="project" value="InterPro"/>
</dbReference>
<name>A0A8K0IXK8_COCNU</name>
<dbReference type="EMBL" id="CM017886">
    <property type="protein sequence ID" value="KAG1370219.1"/>
    <property type="molecule type" value="Genomic_DNA"/>
</dbReference>
<dbReference type="OrthoDB" id="408899at2759"/>
<dbReference type="PANTHER" id="PTHR48136">
    <property type="entry name" value="RUBREDOXIN-LIKE SUPERFAMILY PROTEIN"/>
    <property type="match status" value="1"/>
</dbReference>
<feature type="domain" description="Rubredoxin-like" evidence="1">
    <location>
        <begin position="6"/>
        <end position="50"/>
    </location>
</feature>
<dbReference type="PANTHER" id="PTHR48136:SF1">
    <property type="entry name" value="RUBREDOXIN-LIKE SUPERFAMILY PROTEIN"/>
    <property type="match status" value="1"/>
</dbReference>
<keyword evidence="3" id="KW-1185">Reference proteome</keyword>
<comment type="caution">
    <text evidence="2">The sequence shown here is derived from an EMBL/GenBank/DDBJ whole genome shotgun (WGS) entry which is preliminary data.</text>
</comment>
<dbReference type="InterPro" id="IPR024934">
    <property type="entry name" value="Rubredoxin-like_dom"/>
</dbReference>
<reference evidence="2" key="1">
    <citation type="journal article" date="2017" name="Gigascience">
        <title>The genome draft of coconut (Cocos nucifera).</title>
        <authorList>
            <person name="Xiao Y."/>
            <person name="Xu P."/>
            <person name="Fan H."/>
            <person name="Baudouin L."/>
            <person name="Xia W."/>
            <person name="Bocs S."/>
            <person name="Xu J."/>
            <person name="Li Q."/>
            <person name="Guo A."/>
            <person name="Zhou L."/>
            <person name="Li J."/>
            <person name="Wu Y."/>
            <person name="Ma Z."/>
            <person name="Armero A."/>
            <person name="Issali A.E."/>
            <person name="Liu N."/>
            <person name="Peng M."/>
            <person name="Yang Y."/>
        </authorList>
    </citation>
    <scope>NUCLEOTIDE SEQUENCE</scope>
    <source>
        <tissue evidence="2">Spear leaf of Hainan Tall coconut</tissue>
    </source>
</reference>
<proteinExistence type="predicted"/>
<gene>
    <name evidence="2" type="ORF">COCNU_15G005850</name>
</gene>
<reference evidence="2" key="2">
    <citation type="submission" date="2019-07" db="EMBL/GenBank/DDBJ databases">
        <authorList>
            <person name="Yang Y."/>
            <person name="Bocs S."/>
            <person name="Baudouin L."/>
        </authorList>
    </citation>
    <scope>NUCLEOTIDE SEQUENCE</scope>
    <source>
        <tissue evidence="2">Spear leaf of Hainan Tall coconut</tissue>
    </source>
</reference>
<dbReference type="AlphaFoldDB" id="A0A8K0IXK8"/>
<dbReference type="PROSITE" id="PS50903">
    <property type="entry name" value="RUBREDOXIN_LIKE"/>
    <property type="match status" value="1"/>
</dbReference>